<sequence>MADKCANMAGVSNLDPSCDALRKRGGADKTFYILAISQLLAAAPIGLDDITKELTSIALKPGEVLKSFKGRKLKNSTKTGMEQTDNGPSYTHGGSFVAYFDSQAEKESIEQLALNDDLVIIVPLNSGHFEAHGLVGTKGLSDGLLMTIAEGGSGVQYEDATTLTLNFDGKADKLPIYCKFGADRAASIAFLEDLLTAV</sequence>
<evidence type="ECO:0000313" key="2">
    <source>
        <dbReference type="Proteomes" id="UP001597094"/>
    </source>
</evidence>
<gene>
    <name evidence="1" type="ORF">ACFQ2O_01795</name>
</gene>
<proteinExistence type="predicted"/>
<reference evidence="2" key="1">
    <citation type="journal article" date="2019" name="Int. J. Syst. Evol. Microbiol.">
        <title>The Global Catalogue of Microorganisms (GCM) 10K type strain sequencing project: providing services to taxonomists for standard genome sequencing and annotation.</title>
        <authorList>
            <consortium name="The Broad Institute Genomics Platform"/>
            <consortium name="The Broad Institute Genome Sequencing Center for Infectious Disease"/>
            <person name="Wu L."/>
            <person name="Ma J."/>
        </authorList>
    </citation>
    <scope>NUCLEOTIDE SEQUENCE [LARGE SCALE GENOMIC DNA]</scope>
    <source>
        <strain evidence="2">JCM 31319</strain>
    </source>
</reference>
<dbReference type="Proteomes" id="UP001597094">
    <property type="component" value="Unassembled WGS sequence"/>
</dbReference>
<dbReference type="EMBL" id="JBHTLD010000007">
    <property type="protein sequence ID" value="MFD1184920.1"/>
    <property type="molecule type" value="Genomic_DNA"/>
</dbReference>
<protein>
    <submittedName>
        <fullName evidence="1">Uncharacterized protein</fullName>
    </submittedName>
</protein>
<evidence type="ECO:0000313" key="1">
    <source>
        <dbReference type="EMBL" id="MFD1184920.1"/>
    </source>
</evidence>
<accession>A0ABW3SK05</accession>
<name>A0ABW3SK05_9BACT</name>
<keyword evidence="2" id="KW-1185">Reference proteome</keyword>
<organism evidence="1 2">
    <name type="scientific">Pontibacter rugosus</name>
    <dbReference type="NCBI Taxonomy" id="1745966"/>
    <lineage>
        <taxon>Bacteria</taxon>
        <taxon>Pseudomonadati</taxon>
        <taxon>Bacteroidota</taxon>
        <taxon>Cytophagia</taxon>
        <taxon>Cytophagales</taxon>
        <taxon>Hymenobacteraceae</taxon>
        <taxon>Pontibacter</taxon>
    </lineage>
</organism>
<comment type="caution">
    <text evidence="1">The sequence shown here is derived from an EMBL/GenBank/DDBJ whole genome shotgun (WGS) entry which is preliminary data.</text>
</comment>
<dbReference type="RefSeq" id="WP_377522435.1">
    <property type="nucleotide sequence ID" value="NZ_JBHTLD010000007.1"/>
</dbReference>